<gene>
    <name evidence="2" type="ORF">Syun_031407</name>
</gene>
<feature type="domain" description="Tubulin--tyrosine ligase-like protein 12 SET-like" evidence="1">
    <location>
        <begin position="71"/>
        <end position="111"/>
    </location>
</feature>
<dbReference type="GO" id="GO:0005737">
    <property type="term" value="C:cytoplasm"/>
    <property type="evidence" value="ECO:0007669"/>
    <property type="project" value="TreeGrafter"/>
</dbReference>
<dbReference type="Proteomes" id="UP001420932">
    <property type="component" value="Unassembled WGS sequence"/>
</dbReference>
<dbReference type="PANTHER" id="PTHR46088:SF1">
    <property type="entry name" value="TUBULIN--TYROSINE LIGASE-LIKE PROTEIN 12"/>
    <property type="match status" value="1"/>
</dbReference>
<dbReference type="Pfam" id="PF03133">
    <property type="entry name" value="TTL"/>
    <property type="match status" value="1"/>
</dbReference>
<organism evidence="2 3">
    <name type="scientific">Stephania yunnanensis</name>
    <dbReference type="NCBI Taxonomy" id="152371"/>
    <lineage>
        <taxon>Eukaryota</taxon>
        <taxon>Viridiplantae</taxon>
        <taxon>Streptophyta</taxon>
        <taxon>Embryophyta</taxon>
        <taxon>Tracheophyta</taxon>
        <taxon>Spermatophyta</taxon>
        <taxon>Magnoliopsida</taxon>
        <taxon>Ranunculales</taxon>
        <taxon>Menispermaceae</taxon>
        <taxon>Menispermoideae</taxon>
        <taxon>Cissampelideae</taxon>
        <taxon>Stephania</taxon>
    </lineage>
</organism>
<dbReference type="SUPFAM" id="SSF52047">
    <property type="entry name" value="RNI-like"/>
    <property type="match status" value="1"/>
</dbReference>
<dbReference type="Pfam" id="PF25556">
    <property type="entry name" value="SET_TTL"/>
    <property type="match status" value="2"/>
</dbReference>
<accession>A0AAP0E2L4</accession>
<evidence type="ECO:0000313" key="3">
    <source>
        <dbReference type="Proteomes" id="UP001420932"/>
    </source>
</evidence>
<name>A0AAP0E2L4_9MAGN</name>
<feature type="domain" description="Tubulin--tyrosine ligase-like protein 12 SET-like" evidence="1">
    <location>
        <begin position="387"/>
        <end position="495"/>
    </location>
</feature>
<sequence length="871" mass="99352">MASSKIETFEDFARVHALLLASSGIPPPLHRQLFHKLSAETFDGGDFFRVEPCGDDPQRRLVLAAESMEKESQLFLVDHAWTFRLPDARKQLLEIPGLAQRMASLMCVDLDLASSHENGHVEPGESHGNNDTGNVAEILEQEIHNAGEKGAEGVLWLELEELNIDDAMLCSLDLSNKFPNLVALSLCGNNLQNPEAVLQEVTKFNSLRALWLNENPVLKNCEDLMDLIVKNIPRLEIYCSCLTGNFSEWALGFCGGMYGKDNPGCFNYASLSLERLTSLDLSDRCIHSLINKKFSPEEMPCLSHLNLRRNPFDKNSADELIQLLNGFSSLHSLEVDIPGPLGKSAIEILESIPNISSLNGVSASEVLETGKHWVDSNLQPRFPQWDPDESLADRVISAMWLYLMTYRLADEEKLDETSVWYVMDELGSALRHSDMPNFRVTPFLYMPDGKLTSAISFSVLWPIQIVHQGDECTRDFLFGIGEDKQRSARLTAWFHTPEHYFMEAYEKHRQLLDSKKFAFASPCIEPSKTKSLLQDDGSALRVYTDIPQVEEFLTRPEFILTTDPKDANIIWTSMQVDDEMKKATGLTDSQYINQFPFEACLVMKHHLAETVEKALGSPEWFQPTYNLETHLSQLIGNYYARRRDGLDNLWILKPWNMARTIDTTVTGDLSAIIRLMETGPKICQKYIERPALFNGRKFDLRYIVLVRSMRPLEIFIADVFWARLANNPYSLDKSTLSEYETHFTVMNYIGRLNHMNTPDFVEEFEKEHQVKWLDIHQRIRKMIRAVFESAAAIFPDMQRSTSRAIYGVDVMLDRFFQPKLLEVTYCPDCTRACKYDTRAIVGNGETVKASDFFNYVFGCLFLDETKHVSPL</sequence>
<dbReference type="InterPro" id="IPR004344">
    <property type="entry name" value="TTL/TTLL_fam"/>
</dbReference>
<dbReference type="InterPro" id="IPR027749">
    <property type="entry name" value="TTLL12"/>
</dbReference>
<dbReference type="InterPro" id="IPR057954">
    <property type="entry name" value="SET_TTL12"/>
</dbReference>
<comment type="caution">
    <text evidence="2">The sequence shown here is derived from an EMBL/GenBank/DDBJ whole genome shotgun (WGS) entry which is preliminary data.</text>
</comment>
<evidence type="ECO:0000313" key="2">
    <source>
        <dbReference type="EMBL" id="KAK9081624.1"/>
    </source>
</evidence>
<keyword evidence="3" id="KW-1185">Reference proteome</keyword>
<dbReference type="EMBL" id="JBBNAF010000051">
    <property type="protein sequence ID" value="KAK9081624.1"/>
    <property type="molecule type" value="Genomic_DNA"/>
</dbReference>
<dbReference type="AlphaFoldDB" id="A0AAP0E2L4"/>
<dbReference type="Gene3D" id="3.30.470.20">
    <property type="entry name" value="ATP-grasp fold, B domain"/>
    <property type="match status" value="1"/>
</dbReference>
<evidence type="ECO:0000259" key="1">
    <source>
        <dbReference type="Pfam" id="PF25556"/>
    </source>
</evidence>
<dbReference type="Gene3D" id="3.80.10.10">
    <property type="entry name" value="Ribonuclease Inhibitor"/>
    <property type="match status" value="2"/>
</dbReference>
<proteinExistence type="predicted"/>
<reference evidence="2 3" key="1">
    <citation type="submission" date="2024-01" db="EMBL/GenBank/DDBJ databases">
        <title>Genome assemblies of Stephania.</title>
        <authorList>
            <person name="Yang L."/>
        </authorList>
    </citation>
    <scope>NUCLEOTIDE SEQUENCE [LARGE SCALE GENOMIC DNA]</scope>
    <source>
        <strain evidence="2">YNDBR</strain>
        <tissue evidence="2">Leaf</tissue>
    </source>
</reference>
<protein>
    <recommendedName>
        <fullName evidence="1">Tubulin--tyrosine ligase-like protein 12 SET-like domain-containing protein</fullName>
    </recommendedName>
</protein>
<dbReference type="InterPro" id="IPR032675">
    <property type="entry name" value="LRR_dom_sf"/>
</dbReference>
<dbReference type="PANTHER" id="PTHR46088">
    <property type="entry name" value="TUBULIN--TYROSINE LIGASE-LIKE PROTEIN 12"/>
    <property type="match status" value="1"/>
</dbReference>
<dbReference type="PROSITE" id="PS51221">
    <property type="entry name" value="TTL"/>
    <property type="match status" value="1"/>
</dbReference>